<organism evidence="2 3">
    <name type="scientific">Mesorhabditis spiculigera</name>
    <dbReference type="NCBI Taxonomy" id="96644"/>
    <lineage>
        <taxon>Eukaryota</taxon>
        <taxon>Metazoa</taxon>
        <taxon>Ecdysozoa</taxon>
        <taxon>Nematoda</taxon>
        <taxon>Chromadorea</taxon>
        <taxon>Rhabditida</taxon>
        <taxon>Rhabditina</taxon>
        <taxon>Rhabditomorpha</taxon>
        <taxon>Rhabditoidea</taxon>
        <taxon>Rhabditidae</taxon>
        <taxon>Mesorhabditinae</taxon>
        <taxon>Mesorhabditis</taxon>
    </lineage>
</organism>
<gene>
    <name evidence="2" type="ORF">MSPICULIGERA_LOCUS21047</name>
</gene>
<keyword evidence="3" id="KW-1185">Reference proteome</keyword>
<evidence type="ECO:0000256" key="1">
    <source>
        <dbReference type="SAM" id="SignalP"/>
    </source>
</evidence>
<dbReference type="Proteomes" id="UP001177023">
    <property type="component" value="Unassembled WGS sequence"/>
</dbReference>
<accession>A0AA36GBW3</accession>
<evidence type="ECO:0000313" key="2">
    <source>
        <dbReference type="EMBL" id="CAJ0582917.1"/>
    </source>
</evidence>
<protein>
    <submittedName>
        <fullName evidence="2">Uncharacterized protein</fullName>
    </submittedName>
</protein>
<proteinExistence type="predicted"/>
<dbReference type="AlphaFoldDB" id="A0AA36GBW3"/>
<name>A0AA36GBW3_9BILA</name>
<evidence type="ECO:0000313" key="3">
    <source>
        <dbReference type="Proteomes" id="UP001177023"/>
    </source>
</evidence>
<reference evidence="2" key="1">
    <citation type="submission" date="2023-06" db="EMBL/GenBank/DDBJ databases">
        <authorList>
            <person name="Delattre M."/>
        </authorList>
    </citation>
    <scope>NUCLEOTIDE SEQUENCE</scope>
    <source>
        <strain evidence="2">AF72</strain>
    </source>
</reference>
<feature type="signal peptide" evidence="1">
    <location>
        <begin position="1"/>
        <end position="22"/>
    </location>
</feature>
<comment type="caution">
    <text evidence="2">The sequence shown here is derived from an EMBL/GenBank/DDBJ whole genome shotgun (WGS) entry which is preliminary data.</text>
</comment>
<keyword evidence="1" id="KW-0732">Signal</keyword>
<dbReference type="EMBL" id="CATQJA010002665">
    <property type="protein sequence ID" value="CAJ0582917.1"/>
    <property type="molecule type" value="Genomic_DNA"/>
</dbReference>
<feature type="non-terminal residue" evidence="2">
    <location>
        <position position="1"/>
    </location>
</feature>
<feature type="chain" id="PRO_5041334518" evidence="1">
    <location>
        <begin position="23"/>
        <end position="88"/>
    </location>
</feature>
<sequence>MWKGWIVMAGLVILVVCPIIAGQRLDSDVEDGQVEDVVHESAEAPEPPVQIEEPESCTTYSESAPPCCGSPAHLANTHYLLVSGDPRV</sequence>